<feature type="region of interest" description="Disordered" evidence="1">
    <location>
        <begin position="140"/>
        <end position="162"/>
    </location>
</feature>
<evidence type="ECO:0000256" key="1">
    <source>
        <dbReference type="SAM" id="MobiDB-lite"/>
    </source>
</evidence>
<dbReference type="RefSeq" id="WP_311721706.1">
    <property type="nucleotide sequence ID" value="NZ_JAVRFD010000001.1"/>
</dbReference>
<dbReference type="EMBL" id="JAVRFD010000001">
    <property type="protein sequence ID" value="MDT0541438.1"/>
    <property type="molecule type" value="Genomic_DNA"/>
</dbReference>
<sequence length="162" mass="17728">MAEQIQLNKKWMEHFINVDVHEFQVELKKILQDRGDIPALGSLKKENPHDFADPPIPSGTQLPLTIGAMTGDGEELTNGAHLHKTLVALIDQIVGMIEEQQTLFDDIEDNLRETVHTLLKTQDGNLAKIDGEKFLDGLEDVEDDLTSGGSGSGGGDGENDEN</sequence>
<dbReference type="Proteomes" id="UP001180754">
    <property type="component" value="Unassembled WGS sequence"/>
</dbReference>
<evidence type="ECO:0000313" key="2">
    <source>
        <dbReference type="EMBL" id="MDT0541438.1"/>
    </source>
</evidence>
<reference evidence="2" key="1">
    <citation type="submission" date="2024-05" db="EMBL/GenBank/DDBJ databases">
        <title>30 novel species of actinomycetes from the DSMZ collection.</title>
        <authorList>
            <person name="Nouioui I."/>
        </authorList>
    </citation>
    <scope>NUCLEOTIDE SEQUENCE</scope>
    <source>
        <strain evidence="2">DSM 41529</strain>
    </source>
</reference>
<dbReference type="InterPro" id="IPR049801">
    <property type="entry name" value="T7SS_assoc-like"/>
</dbReference>
<proteinExistence type="predicted"/>
<evidence type="ECO:0000313" key="3">
    <source>
        <dbReference type="Proteomes" id="UP001180754"/>
    </source>
</evidence>
<comment type="caution">
    <text evidence="2">The sequence shown here is derived from an EMBL/GenBank/DDBJ whole genome shotgun (WGS) entry which is preliminary data.</text>
</comment>
<gene>
    <name evidence="2" type="ORF">RND15_01740</name>
</gene>
<dbReference type="NCBIfam" id="NF033533">
    <property type="entry name" value="lone7_assoc_B"/>
    <property type="match status" value="1"/>
</dbReference>
<organism evidence="2 3">
    <name type="scientific">Streptomyces lonegramiae</name>
    <dbReference type="NCBI Taxonomy" id="3075524"/>
    <lineage>
        <taxon>Bacteria</taxon>
        <taxon>Bacillati</taxon>
        <taxon>Actinomycetota</taxon>
        <taxon>Actinomycetes</taxon>
        <taxon>Kitasatosporales</taxon>
        <taxon>Streptomycetaceae</taxon>
        <taxon>Streptomyces</taxon>
    </lineage>
</organism>
<name>A0ABU2X915_9ACTN</name>
<keyword evidence="3" id="KW-1185">Reference proteome</keyword>
<protein>
    <submittedName>
        <fullName evidence="2">Type VII secretion system-associated protein</fullName>
    </submittedName>
</protein>
<accession>A0ABU2X915</accession>